<dbReference type="InterPro" id="IPR011335">
    <property type="entry name" value="Restrct_endonuc-II-like"/>
</dbReference>
<dbReference type="GO" id="GO:0009307">
    <property type="term" value="P:DNA restriction-modification system"/>
    <property type="evidence" value="ECO:0007669"/>
    <property type="project" value="InterPro"/>
</dbReference>
<organism evidence="2 3">
    <name type="scientific">Mycobacterium numidiamassiliense</name>
    <dbReference type="NCBI Taxonomy" id="1841861"/>
    <lineage>
        <taxon>Bacteria</taxon>
        <taxon>Bacillati</taxon>
        <taxon>Actinomycetota</taxon>
        <taxon>Actinomycetes</taxon>
        <taxon>Mycobacteriales</taxon>
        <taxon>Mycobacteriaceae</taxon>
        <taxon>Mycobacterium</taxon>
    </lineage>
</organism>
<dbReference type="EMBL" id="FUEZ01000004">
    <property type="protein sequence ID" value="SPM43624.1"/>
    <property type="molecule type" value="Genomic_DNA"/>
</dbReference>
<sequence length="303" mass="33002">MPQRTNDFQTMVTLITTLLRKHRSVVVTPSAMLADDITGDLREVDICLESDATGQKVVVGIECRAWKKSQSVEWVEAMYGKHGHLPTDALVLVSQSGFTANALKVAEFYHIRAITPGQVTPELIGGVVGALNLGWLKVTNATPQGMRLWVQRPDGVVEFVEAFDATGTLSIYSPDGSMLFDANELIKRTMPNFGMNNPDFRKAIGDAAPGEMSFEFGLDVPLHEGQPVCLLYEGTTIVPVVKMIITGSMTLDVAETPLTHGNYDGTNYSSGKAVFSDRVLHVVLAESDEGITQMVMHSETRSV</sequence>
<reference evidence="2 3" key="1">
    <citation type="submission" date="2017-01" db="EMBL/GenBank/DDBJ databases">
        <authorList>
            <consortium name="Urmite Genomes"/>
        </authorList>
    </citation>
    <scope>NUCLEOTIDE SEQUENCE [LARGE SCALE GENOMIC DNA]</scope>
    <source>
        <strain evidence="2 3">AB215</strain>
    </source>
</reference>
<dbReference type="RefSeq" id="WP_077081849.1">
    <property type="nucleotide sequence ID" value="NZ_FUEZ01000004.1"/>
</dbReference>
<dbReference type="Proteomes" id="UP000240424">
    <property type="component" value="Unassembled WGS sequence"/>
</dbReference>
<dbReference type="GO" id="GO:0003677">
    <property type="term" value="F:DNA binding"/>
    <property type="evidence" value="ECO:0007669"/>
    <property type="project" value="InterPro"/>
</dbReference>
<evidence type="ECO:0000259" key="1">
    <source>
        <dbReference type="Pfam" id="PF04471"/>
    </source>
</evidence>
<dbReference type="Pfam" id="PF04471">
    <property type="entry name" value="Mrr_cat"/>
    <property type="match status" value="1"/>
</dbReference>
<evidence type="ECO:0000313" key="3">
    <source>
        <dbReference type="Proteomes" id="UP000240424"/>
    </source>
</evidence>
<dbReference type="InterPro" id="IPR007560">
    <property type="entry name" value="Restrct_endonuc_IV_Mrr"/>
</dbReference>
<dbReference type="GO" id="GO:0004519">
    <property type="term" value="F:endonuclease activity"/>
    <property type="evidence" value="ECO:0007669"/>
    <property type="project" value="InterPro"/>
</dbReference>
<dbReference type="AlphaFoldDB" id="A0A2U3PIN3"/>
<accession>A0A2U3PIN3</accession>
<dbReference type="SUPFAM" id="SSF52980">
    <property type="entry name" value="Restriction endonuclease-like"/>
    <property type="match status" value="1"/>
</dbReference>
<proteinExistence type="predicted"/>
<evidence type="ECO:0000313" key="2">
    <source>
        <dbReference type="EMBL" id="SPM43624.1"/>
    </source>
</evidence>
<name>A0A2U3PIN3_9MYCO</name>
<protein>
    <recommendedName>
        <fullName evidence="1">Restriction endonuclease type IV Mrr domain-containing protein</fullName>
    </recommendedName>
</protein>
<keyword evidence="3" id="KW-1185">Reference proteome</keyword>
<feature type="domain" description="Restriction endonuclease type IV Mrr" evidence="1">
    <location>
        <begin position="42"/>
        <end position="111"/>
    </location>
</feature>
<gene>
    <name evidence="2" type="ORF">MNAB215_5850</name>
</gene>